<feature type="compositionally biased region" description="Polar residues" evidence="1">
    <location>
        <begin position="218"/>
        <end position="234"/>
    </location>
</feature>
<dbReference type="GO" id="GO:0046856">
    <property type="term" value="P:phosphatidylinositol dephosphorylation"/>
    <property type="evidence" value="ECO:0007669"/>
    <property type="project" value="InterPro"/>
</dbReference>
<dbReference type="PANTHER" id="PTHR11200:SF275">
    <property type="entry name" value="LD06095P"/>
    <property type="match status" value="1"/>
</dbReference>
<evidence type="ECO:0000256" key="1">
    <source>
        <dbReference type="SAM" id="MobiDB-lite"/>
    </source>
</evidence>
<name>A0A3P8FD22_HELPZ</name>
<dbReference type="AlphaFoldDB" id="A0A3P8FD22"/>
<protein>
    <recommendedName>
        <fullName evidence="2">Inositol polyphosphate-related phosphatase domain-containing protein</fullName>
    </recommendedName>
</protein>
<organism evidence="3">
    <name type="scientific">Heligmosomoides polygyrus</name>
    <name type="common">Parasitic roundworm</name>
    <dbReference type="NCBI Taxonomy" id="6339"/>
    <lineage>
        <taxon>Eukaryota</taxon>
        <taxon>Metazoa</taxon>
        <taxon>Ecdysozoa</taxon>
        <taxon>Nematoda</taxon>
        <taxon>Chromadorea</taxon>
        <taxon>Rhabditida</taxon>
        <taxon>Rhabditina</taxon>
        <taxon>Rhabditomorpha</taxon>
        <taxon>Strongyloidea</taxon>
        <taxon>Heligmosomidae</taxon>
        <taxon>Heligmosomoides</taxon>
    </lineage>
</organism>
<dbReference type="GO" id="GO:0004439">
    <property type="term" value="F:phosphatidylinositol-4,5-bisphosphate 5-phosphatase activity"/>
    <property type="evidence" value="ECO:0007669"/>
    <property type="project" value="TreeGrafter"/>
</dbReference>
<dbReference type="InterPro" id="IPR000300">
    <property type="entry name" value="IPPc"/>
</dbReference>
<dbReference type="Pfam" id="PF22669">
    <property type="entry name" value="Exo_endo_phos2"/>
    <property type="match status" value="1"/>
</dbReference>
<dbReference type="GO" id="GO:0001726">
    <property type="term" value="C:ruffle"/>
    <property type="evidence" value="ECO:0007669"/>
    <property type="project" value="TreeGrafter"/>
</dbReference>
<dbReference type="EMBL" id="UZAH01039181">
    <property type="protein sequence ID" value="VDP55644.1"/>
    <property type="molecule type" value="Genomic_DNA"/>
</dbReference>
<reference evidence="3" key="1">
    <citation type="submission" date="2018-11" db="EMBL/GenBank/DDBJ databases">
        <authorList>
            <consortium name="Pathogen Informatics"/>
        </authorList>
    </citation>
    <scope>NUCLEOTIDE SEQUENCE [LARGE SCALE GENOMIC DNA]</scope>
</reference>
<feature type="domain" description="Inositol polyphosphate-related phosphatase" evidence="2">
    <location>
        <begin position="2"/>
        <end position="212"/>
    </location>
</feature>
<gene>
    <name evidence="3" type="ORF">HPBE_LOCUS26094</name>
</gene>
<dbReference type="SUPFAM" id="SSF56219">
    <property type="entry name" value="DNase I-like"/>
    <property type="match status" value="1"/>
</dbReference>
<accession>A0A3P8FD22</accession>
<evidence type="ECO:0000313" key="3">
    <source>
        <dbReference type="EMBL" id="VDP55644.1"/>
    </source>
</evidence>
<dbReference type="GO" id="GO:0005737">
    <property type="term" value="C:cytoplasm"/>
    <property type="evidence" value="ECO:0007669"/>
    <property type="project" value="TreeGrafter"/>
</dbReference>
<feature type="region of interest" description="Disordered" evidence="1">
    <location>
        <begin position="213"/>
        <end position="241"/>
    </location>
</feature>
<dbReference type="OrthoDB" id="2248459at2759"/>
<sequence length="241" mass="27836">MQRIQDYHKVMRTLKFQTLCSFKGSDDIFHADVSPTSPETFDSQATAFLEQKSVDKQDLNGDRILTRHVRSSLQRKSTNPSLQCVLWLGDLNFRITKDTGVNWKLQLQQPNVHDIESTLQNDELGLVRRKELAFAEFREAPITFAPTHKFELGSNDYVPNRIPSFTDRVLFWTKHSNWMECTAYNCIQKPSQSDHRPVYATFRLEVINKRAPRRFNSDRTSNSTAGKPNNLTTKGLEKVNS</sequence>
<dbReference type="SMART" id="SM00128">
    <property type="entry name" value="IPPc"/>
    <property type="match status" value="1"/>
</dbReference>
<evidence type="ECO:0000259" key="2">
    <source>
        <dbReference type="SMART" id="SM00128"/>
    </source>
</evidence>
<proteinExistence type="predicted"/>
<dbReference type="PANTHER" id="PTHR11200">
    <property type="entry name" value="INOSITOL 5-PHOSPHATASE"/>
    <property type="match status" value="1"/>
</dbReference>
<dbReference type="InterPro" id="IPR036691">
    <property type="entry name" value="Endo/exonu/phosph_ase_sf"/>
</dbReference>
<dbReference type="InterPro" id="IPR046985">
    <property type="entry name" value="IP5"/>
</dbReference>
<dbReference type="Gene3D" id="3.60.10.10">
    <property type="entry name" value="Endonuclease/exonuclease/phosphatase"/>
    <property type="match status" value="1"/>
</dbReference>
<dbReference type="GO" id="GO:0005886">
    <property type="term" value="C:plasma membrane"/>
    <property type="evidence" value="ECO:0007669"/>
    <property type="project" value="TreeGrafter"/>
</dbReference>